<comment type="caution">
    <text evidence="8">The sequence shown here is derived from an EMBL/GenBank/DDBJ whole genome shotgun (WGS) entry which is preliminary data.</text>
</comment>
<evidence type="ECO:0000259" key="7">
    <source>
        <dbReference type="SMART" id="SM00653"/>
    </source>
</evidence>
<sequence>MSLRSVYEAACRDASPFLLRLHRIRSATEAATQTLSSASALDTACRAPYTMEEIKLKIEGRGNGIKTVLLNLPSVSYSLKRSPDHILKFLGYGLGSQTKGDKNAMRYIVNGSHSVEEVQDHIYDFIDEYVMCRHCNNPETFYTAKCKKSVQRECYACGHRSRVEGKMANLVLRDLDGTPVAGHYHSLGGSIDDTSVDNSIE</sequence>
<keyword evidence="3" id="KW-0396">Initiation factor</keyword>
<accession>A0AAW2H6D7</accession>
<dbReference type="Gene3D" id="2.20.25.350">
    <property type="match status" value="1"/>
</dbReference>
<dbReference type="PANTHER" id="PTHR23001:SF7">
    <property type="entry name" value="EUKARYOTIC TRANSLATION INITIATION FACTOR 5"/>
    <property type="match status" value="1"/>
</dbReference>
<dbReference type="GO" id="GO:0071074">
    <property type="term" value="F:eukaryotic initiation factor eIF2 binding"/>
    <property type="evidence" value="ECO:0007669"/>
    <property type="project" value="TreeGrafter"/>
</dbReference>
<dbReference type="SUPFAM" id="SSF75689">
    <property type="entry name" value="Zinc-binding domain of translation initiation factor 2 beta"/>
    <property type="match status" value="1"/>
</dbReference>
<dbReference type="GO" id="GO:0005525">
    <property type="term" value="F:GTP binding"/>
    <property type="evidence" value="ECO:0007669"/>
    <property type="project" value="UniProtKB-KW"/>
</dbReference>
<evidence type="ECO:0000256" key="2">
    <source>
        <dbReference type="ARBA" id="ARBA00018059"/>
    </source>
</evidence>
<dbReference type="AlphaFoldDB" id="A0AAW2H6D7"/>
<dbReference type="Pfam" id="PF01873">
    <property type="entry name" value="eIF-5_eIF-2B"/>
    <property type="match status" value="1"/>
</dbReference>
<evidence type="ECO:0000313" key="8">
    <source>
        <dbReference type="EMBL" id="KAL0263896.1"/>
    </source>
</evidence>
<evidence type="ECO:0000256" key="6">
    <source>
        <dbReference type="ARBA" id="ARBA00023134"/>
    </source>
</evidence>
<dbReference type="GO" id="GO:0005829">
    <property type="term" value="C:cytosol"/>
    <property type="evidence" value="ECO:0007669"/>
    <property type="project" value="TreeGrafter"/>
</dbReference>
<dbReference type="SMART" id="SM00653">
    <property type="entry name" value="eIF2B_5"/>
    <property type="match status" value="1"/>
</dbReference>
<dbReference type="Gene3D" id="3.30.30.170">
    <property type="match status" value="1"/>
</dbReference>
<gene>
    <name evidence="8" type="ORF">PYX00_010847</name>
</gene>
<dbReference type="InterPro" id="IPR016190">
    <property type="entry name" value="Transl_init_fac_IF2/IF5_Zn-bd"/>
</dbReference>
<evidence type="ECO:0000256" key="1">
    <source>
        <dbReference type="ARBA" id="ARBA00010397"/>
    </source>
</evidence>
<dbReference type="GO" id="GO:0003743">
    <property type="term" value="F:translation initiation factor activity"/>
    <property type="evidence" value="ECO:0007669"/>
    <property type="project" value="UniProtKB-KW"/>
</dbReference>
<evidence type="ECO:0000256" key="4">
    <source>
        <dbReference type="ARBA" id="ARBA00022741"/>
    </source>
</evidence>
<dbReference type="SUPFAM" id="SSF100966">
    <property type="entry name" value="Translation initiation factor 2 beta, aIF2beta, N-terminal domain"/>
    <property type="match status" value="1"/>
</dbReference>
<feature type="domain" description="Translation initiation factor IF2/IF5" evidence="7">
    <location>
        <begin position="46"/>
        <end position="160"/>
    </location>
</feature>
<dbReference type="EMBL" id="JARGDH010000083">
    <property type="protein sequence ID" value="KAL0263896.1"/>
    <property type="molecule type" value="Genomic_DNA"/>
</dbReference>
<dbReference type="GO" id="GO:0005092">
    <property type="term" value="F:GDP-dissociation inhibitor activity"/>
    <property type="evidence" value="ECO:0007669"/>
    <property type="project" value="TreeGrafter"/>
</dbReference>
<dbReference type="PANTHER" id="PTHR23001">
    <property type="entry name" value="EUKARYOTIC TRANSLATION INITIATION FACTOR"/>
    <property type="match status" value="1"/>
</dbReference>
<dbReference type="InterPro" id="IPR016189">
    <property type="entry name" value="Transl_init_fac_IF2/IF5_N"/>
</dbReference>
<protein>
    <recommendedName>
        <fullName evidence="2">Eukaryotic translation initiation factor 5</fullName>
    </recommendedName>
</protein>
<keyword evidence="6" id="KW-0342">GTP-binding</keyword>
<evidence type="ECO:0000256" key="5">
    <source>
        <dbReference type="ARBA" id="ARBA00022917"/>
    </source>
</evidence>
<dbReference type="GO" id="GO:0001732">
    <property type="term" value="P:formation of cytoplasmic translation initiation complex"/>
    <property type="evidence" value="ECO:0007669"/>
    <property type="project" value="TreeGrafter"/>
</dbReference>
<dbReference type="InterPro" id="IPR002735">
    <property type="entry name" value="Transl_init_fac_IF2/IF5_dom"/>
</dbReference>
<comment type="similarity">
    <text evidence="1">Belongs to the eIF-2-beta/eIF-5 family.</text>
</comment>
<keyword evidence="4" id="KW-0547">Nucleotide-binding</keyword>
<proteinExistence type="inferred from homology"/>
<name>A0AAW2H6D7_9NEOP</name>
<reference evidence="8" key="1">
    <citation type="journal article" date="2024" name="Gigascience">
        <title>Chromosome-level genome of the poultry shaft louse Menopon gallinae provides insight into the host-switching and adaptive evolution of parasitic lice.</title>
        <authorList>
            <person name="Xu Y."/>
            <person name="Ma L."/>
            <person name="Liu S."/>
            <person name="Liang Y."/>
            <person name="Liu Q."/>
            <person name="He Z."/>
            <person name="Tian L."/>
            <person name="Duan Y."/>
            <person name="Cai W."/>
            <person name="Li H."/>
            <person name="Song F."/>
        </authorList>
    </citation>
    <scope>NUCLEOTIDE SEQUENCE</scope>
    <source>
        <strain evidence="8">Cailab_2023a</strain>
    </source>
</reference>
<evidence type="ECO:0000256" key="3">
    <source>
        <dbReference type="ARBA" id="ARBA00022540"/>
    </source>
</evidence>
<dbReference type="InterPro" id="IPR045196">
    <property type="entry name" value="IF2/IF5"/>
</dbReference>
<keyword evidence="5" id="KW-0648">Protein biosynthesis</keyword>
<organism evidence="8">
    <name type="scientific">Menopon gallinae</name>
    <name type="common">poultry shaft louse</name>
    <dbReference type="NCBI Taxonomy" id="328185"/>
    <lineage>
        <taxon>Eukaryota</taxon>
        <taxon>Metazoa</taxon>
        <taxon>Ecdysozoa</taxon>
        <taxon>Arthropoda</taxon>
        <taxon>Hexapoda</taxon>
        <taxon>Insecta</taxon>
        <taxon>Pterygota</taxon>
        <taxon>Neoptera</taxon>
        <taxon>Paraneoptera</taxon>
        <taxon>Psocodea</taxon>
        <taxon>Troctomorpha</taxon>
        <taxon>Phthiraptera</taxon>
        <taxon>Amblycera</taxon>
        <taxon>Menoponidae</taxon>
        <taxon>Menopon</taxon>
    </lineage>
</organism>